<evidence type="ECO:0000256" key="1">
    <source>
        <dbReference type="ARBA" id="ARBA00023172"/>
    </source>
</evidence>
<keyword evidence="1" id="KW-0233">DNA recombination</keyword>
<dbReference type="AlphaFoldDB" id="A0A1Q9C3Y4"/>
<keyword evidence="4" id="KW-1185">Reference proteome</keyword>
<reference evidence="3 4" key="1">
    <citation type="submission" date="2016-02" db="EMBL/GenBank/DDBJ databases">
        <title>Genome analysis of coral dinoflagellate symbionts highlights evolutionary adaptations to a symbiotic lifestyle.</title>
        <authorList>
            <person name="Aranda M."/>
            <person name="Li Y."/>
            <person name="Liew Y.J."/>
            <person name="Baumgarten S."/>
            <person name="Simakov O."/>
            <person name="Wilson M."/>
            <person name="Piel J."/>
            <person name="Ashoor H."/>
            <person name="Bougouffa S."/>
            <person name="Bajic V.B."/>
            <person name="Ryu T."/>
            <person name="Ravasi T."/>
            <person name="Bayer T."/>
            <person name="Micklem G."/>
            <person name="Kim H."/>
            <person name="Bhak J."/>
            <person name="Lajeunesse T.C."/>
            <person name="Voolstra C.R."/>
        </authorList>
    </citation>
    <scope>NUCLEOTIDE SEQUENCE [LARGE SCALE GENOMIC DNA]</scope>
    <source>
        <strain evidence="3 4">CCMP2467</strain>
    </source>
</reference>
<dbReference type="OrthoDB" id="477051at2759"/>
<feature type="transmembrane region" description="Helical" evidence="2">
    <location>
        <begin position="21"/>
        <end position="47"/>
    </location>
</feature>
<dbReference type="GO" id="GO:0015074">
    <property type="term" value="P:DNA integration"/>
    <property type="evidence" value="ECO:0007669"/>
    <property type="project" value="InterPro"/>
</dbReference>
<evidence type="ECO:0000313" key="3">
    <source>
        <dbReference type="EMBL" id="OLP77630.1"/>
    </source>
</evidence>
<sequence length="320" mass="35691">MRKSKSAWDVKGREALSAEQFLTLYHTVLWEVGAVWASVLMLVQLFLGERADAARQCRFSWLVDLPGGSAGDLPKVNIPADLNAKTPARSVALSHDFARIFSSWIHEKPLIGKHGRQWPFDNQPTENSAVLFPGTDTKTQQRMWDRPVSERAYSEVLHQAAKIIGDIRAKKRTTKHSCIISDVFLDFDLGRIGSHSFKKTVVSLLVENGVSMQIISAITATSVSTLSRHYDSATDLRRRKALKALSPVLEGLSEDQNKPDDAEEAGIHEADDVHPPTVPHNYSRWCTGCGRKVSELWRFCYACGTQLPLSTKAAENPDRK</sequence>
<comment type="caution">
    <text evidence="3">The sequence shown here is derived from an EMBL/GenBank/DDBJ whole genome shotgun (WGS) entry which is preliminary data.</text>
</comment>
<accession>A0A1Q9C3Y4</accession>
<organism evidence="3 4">
    <name type="scientific">Symbiodinium microadriaticum</name>
    <name type="common">Dinoflagellate</name>
    <name type="synonym">Zooxanthella microadriatica</name>
    <dbReference type="NCBI Taxonomy" id="2951"/>
    <lineage>
        <taxon>Eukaryota</taxon>
        <taxon>Sar</taxon>
        <taxon>Alveolata</taxon>
        <taxon>Dinophyceae</taxon>
        <taxon>Suessiales</taxon>
        <taxon>Symbiodiniaceae</taxon>
        <taxon>Symbiodinium</taxon>
    </lineage>
</organism>
<dbReference type="Gene3D" id="1.10.443.10">
    <property type="entry name" value="Intergrase catalytic core"/>
    <property type="match status" value="1"/>
</dbReference>
<keyword evidence="2" id="KW-1133">Transmembrane helix</keyword>
<dbReference type="InterPro" id="IPR013762">
    <property type="entry name" value="Integrase-like_cat_sf"/>
</dbReference>
<keyword evidence="2" id="KW-0812">Transmembrane</keyword>
<dbReference type="Proteomes" id="UP000186817">
    <property type="component" value="Unassembled WGS sequence"/>
</dbReference>
<protein>
    <submittedName>
        <fullName evidence="3">Uncharacterized protein</fullName>
    </submittedName>
</protein>
<dbReference type="GO" id="GO:0006310">
    <property type="term" value="P:DNA recombination"/>
    <property type="evidence" value="ECO:0007669"/>
    <property type="project" value="UniProtKB-KW"/>
</dbReference>
<evidence type="ECO:0000256" key="2">
    <source>
        <dbReference type="SAM" id="Phobius"/>
    </source>
</evidence>
<dbReference type="GO" id="GO:0003677">
    <property type="term" value="F:DNA binding"/>
    <property type="evidence" value="ECO:0007669"/>
    <property type="project" value="InterPro"/>
</dbReference>
<dbReference type="InterPro" id="IPR011010">
    <property type="entry name" value="DNA_brk_join_enz"/>
</dbReference>
<evidence type="ECO:0000313" key="4">
    <source>
        <dbReference type="Proteomes" id="UP000186817"/>
    </source>
</evidence>
<name>A0A1Q9C3Y4_SYMMI</name>
<keyword evidence="2" id="KW-0472">Membrane</keyword>
<dbReference type="EMBL" id="LSRX01001735">
    <property type="protein sequence ID" value="OLP77630.1"/>
    <property type="molecule type" value="Genomic_DNA"/>
</dbReference>
<proteinExistence type="predicted"/>
<dbReference type="SUPFAM" id="SSF56349">
    <property type="entry name" value="DNA breaking-rejoining enzymes"/>
    <property type="match status" value="1"/>
</dbReference>
<gene>
    <name evidence="3" type="ORF">AK812_SmicGene42289</name>
</gene>